<organism evidence="1 2">
    <name type="scientific">Nitratireductor thuwali</name>
    <dbReference type="NCBI Taxonomy" id="2267699"/>
    <lineage>
        <taxon>Bacteria</taxon>
        <taxon>Pseudomonadati</taxon>
        <taxon>Pseudomonadota</taxon>
        <taxon>Alphaproteobacteria</taxon>
        <taxon>Hyphomicrobiales</taxon>
        <taxon>Phyllobacteriaceae</taxon>
        <taxon>Nitratireductor</taxon>
    </lineage>
</organism>
<protein>
    <recommendedName>
        <fullName evidence="3">DUF4186 domain-containing protein</fullName>
    </recommendedName>
</protein>
<dbReference type="RefSeq" id="WP_338530158.1">
    <property type="nucleotide sequence ID" value="NZ_CP030941.1"/>
</dbReference>
<dbReference type="InterPro" id="IPR020378">
    <property type="entry name" value="DUF4186"/>
</dbReference>
<name>A0ABY5MIP3_9HYPH</name>
<dbReference type="Pfam" id="PF13811">
    <property type="entry name" value="DUF4186"/>
    <property type="match status" value="1"/>
</dbReference>
<evidence type="ECO:0000313" key="1">
    <source>
        <dbReference type="EMBL" id="UUP17870.1"/>
    </source>
</evidence>
<reference evidence="1 2" key="1">
    <citation type="submission" date="2018-07" db="EMBL/GenBank/DDBJ databases">
        <title>Genome sequence of Nitratireductor thuwali#1536.</title>
        <authorList>
            <person name="Michoud G."/>
            <person name="Merlino G."/>
            <person name="Sefrji F.O."/>
            <person name="Daffonchio D."/>
        </authorList>
    </citation>
    <scope>NUCLEOTIDE SEQUENCE [LARGE SCALE GENOMIC DNA]</scope>
    <source>
        <strain evidence="2">Nit1536</strain>
    </source>
</reference>
<keyword evidence="2" id="KW-1185">Reference proteome</keyword>
<dbReference type="Proteomes" id="UP001342418">
    <property type="component" value="Chromosome"/>
</dbReference>
<evidence type="ECO:0000313" key="2">
    <source>
        <dbReference type="Proteomes" id="UP001342418"/>
    </source>
</evidence>
<sequence length="202" mass="23436">MTEFKKPPPLDIKCTATDCENDLHCFKQLKKMKPDERGKCRDCGADLVDWKRVHRRDKADAKHTFASLQHELIRHHFFHLPVDDQAIRHAQRKGRIQLKEAARHRLAKYLAVADPPRDGRQTPMKGNAIFYAQHATATCCRTCLEYWHAIPKGRPLTSEEFDYCAALVDLFLDEKLPNLADDPIKVPRRLPEVFPKPEEPHK</sequence>
<accession>A0ABY5MIP3</accession>
<gene>
    <name evidence="1" type="ORF">NTH_02346</name>
</gene>
<dbReference type="EMBL" id="CP030941">
    <property type="protein sequence ID" value="UUP17870.1"/>
    <property type="molecule type" value="Genomic_DNA"/>
</dbReference>
<evidence type="ECO:0008006" key="3">
    <source>
        <dbReference type="Google" id="ProtNLM"/>
    </source>
</evidence>
<proteinExistence type="predicted"/>